<dbReference type="PROSITE" id="PS51079">
    <property type="entry name" value="MBT"/>
    <property type="match status" value="4"/>
</dbReference>
<evidence type="ECO:0000256" key="3">
    <source>
        <dbReference type="SAM" id="MobiDB-lite"/>
    </source>
</evidence>
<feature type="repeat" description="MBT" evidence="2">
    <location>
        <begin position="293"/>
        <end position="393"/>
    </location>
</feature>
<dbReference type="AlphaFoldDB" id="A0A3M7P0S3"/>
<feature type="non-terminal residue" evidence="4">
    <location>
        <position position="621"/>
    </location>
</feature>
<dbReference type="EMBL" id="REGN01014307">
    <property type="protein sequence ID" value="RMZ92795.1"/>
    <property type="molecule type" value="Genomic_DNA"/>
</dbReference>
<reference evidence="4 5" key="1">
    <citation type="journal article" date="2018" name="Sci. Rep.">
        <title>Genomic signatures of local adaptation to the degree of environmental predictability in rotifers.</title>
        <authorList>
            <person name="Franch-Gras L."/>
            <person name="Hahn C."/>
            <person name="Garcia-Roger E.M."/>
            <person name="Carmona M.J."/>
            <person name="Serra M."/>
            <person name="Gomez A."/>
        </authorList>
    </citation>
    <scope>NUCLEOTIDE SEQUENCE [LARGE SCALE GENOMIC DNA]</scope>
    <source>
        <strain evidence="4">HYR1</strain>
    </source>
</reference>
<dbReference type="PANTHER" id="PTHR12247">
    <property type="entry name" value="POLYCOMB GROUP PROTEIN"/>
    <property type="match status" value="1"/>
</dbReference>
<gene>
    <name evidence="4" type="ORF">BpHYR1_049765</name>
</gene>
<proteinExistence type="predicted"/>
<keyword evidence="1" id="KW-0677">Repeat</keyword>
<dbReference type="OrthoDB" id="5800688at2759"/>
<feature type="repeat" description="MBT" evidence="2">
    <location>
        <begin position="171"/>
        <end position="285"/>
    </location>
</feature>
<dbReference type="GO" id="GO:0003682">
    <property type="term" value="F:chromatin binding"/>
    <property type="evidence" value="ECO:0007669"/>
    <property type="project" value="TreeGrafter"/>
</dbReference>
<dbReference type="GO" id="GO:0045892">
    <property type="term" value="P:negative regulation of DNA-templated transcription"/>
    <property type="evidence" value="ECO:0007669"/>
    <property type="project" value="TreeGrafter"/>
</dbReference>
<dbReference type="Proteomes" id="UP000276133">
    <property type="component" value="Unassembled WGS sequence"/>
</dbReference>
<dbReference type="SMART" id="SM00561">
    <property type="entry name" value="MBT"/>
    <property type="match status" value="4"/>
</dbReference>
<feature type="region of interest" description="Disordered" evidence="3">
    <location>
        <begin position="17"/>
        <end position="48"/>
    </location>
</feature>
<keyword evidence="5" id="KW-1185">Reference proteome</keyword>
<dbReference type="PANTHER" id="PTHR12247:SF104">
    <property type="entry name" value="POLYCOMB PROTEIN SFMBT"/>
    <property type="match status" value="1"/>
</dbReference>
<name>A0A3M7P0S3_BRAPC</name>
<evidence type="ECO:0000256" key="1">
    <source>
        <dbReference type="ARBA" id="ARBA00022737"/>
    </source>
</evidence>
<dbReference type="CDD" id="cd20097">
    <property type="entry name" value="MBT_dSfmbt-like_rpt1"/>
    <property type="match status" value="1"/>
</dbReference>
<dbReference type="InterPro" id="IPR050548">
    <property type="entry name" value="PcG_chromatin_remod_factors"/>
</dbReference>
<dbReference type="GO" id="GO:0005634">
    <property type="term" value="C:nucleus"/>
    <property type="evidence" value="ECO:0007669"/>
    <property type="project" value="InterPro"/>
</dbReference>
<dbReference type="InterPro" id="IPR004092">
    <property type="entry name" value="Mbt"/>
</dbReference>
<dbReference type="SUPFAM" id="SSF63748">
    <property type="entry name" value="Tudor/PWWP/MBT"/>
    <property type="match status" value="4"/>
</dbReference>
<dbReference type="Pfam" id="PF02820">
    <property type="entry name" value="MBT"/>
    <property type="match status" value="4"/>
</dbReference>
<sequence length="621" mass="70822">MNQSPSHVQNVLQHTTTSLNTSSTSNPIPNITQSKSGHSSYSKSGQPTISSLLSQQSLLSKQNDSLHQNSELNTNLLPSSIVLSPVSNNVCSPFTQSPTIAAPAKRARKTSNSSISASNSNTDSNQPFSINSSSGSVSSQQSVINSQNTANDIKTFSVPNEPSKPILESSFNWISYFEQHPDSSAAPVNAFKHVPLTNEWLKLINNLKVEVPNRDQPPFHILERKPSQDQLYWFATVIKISGYWLKLRYLGFEEDSSSDFWMHINDKALHHIGWATDNQHYLTPPMKIIMRTYKWEDYIMKKILNSRTLPKNLAQKISQSLSSRFRKGMLLELVDKKALGQMRVAKIIENIGSRLRLKYESKTEFDDFWCHEQSDLIHPVGWSVSVGHKIISSPEYRIESATKYENNDFSSNDCTPDMFVKTKIYKKNETNSKFRKNMKLEAIDPLNLSSIAVATITEILSDGYLMVEIDGCNEENGKFCYHSTSSSLLPAGFCAKNKITLQKPLNYKKKFDWQTYLKETKSEYAPPEFFRKENKFENPFKVGMKLESVDLMEPKLICVATIVAVVDRLIRLNFDGWDQEYDQWVDFESCDIYPIGWCHLVGYKLEELPKNNEEKRQKRKS</sequence>
<dbReference type="STRING" id="10195.A0A3M7P0S3"/>
<evidence type="ECO:0000313" key="4">
    <source>
        <dbReference type="EMBL" id="RMZ92795.1"/>
    </source>
</evidence>
<dbReference type="Gene3D" id="2.30.30.140">
    <property type="match status" value="4"/>
</dbReference>
<accession>A0A3M7P0S3</accession>
<dbReference type="GO" id="GO:0042393">
    <property type="term" value="F:histone binding"/>
    <property type="evidence" value="ECO:0007669"/>
    <property type="project" value="TreeGrafter"/>
</dbReference>
<dbReference type="CDD" id="cd20100">
    <property type="entry name" value="MBT_dSfmbt-like_rpt4"/>
    <property type="match status" value="1"/>
</dbReference>
<dbReference type="CDD" id="cd20098">
    <property type="entry name" value="MBT_dSfmbt-like_rpt2"/>
    <property type="match status" value="1"/>
</dbReference>
<feature type="region of interest" description="Disordered" evidence="3">
    <location>
        <begin position="101"/>
        <end position="144"/>
    </location>
</feature>
<protein>
    <submittedName>
        <fullName evidence="4">Lethal(3)malignant brain tumor 2 isoform X2</fullName>
    </submittedName>
</protein>
<comment type="caution">
    <text evidence="4">The sequence shown here is derived from an EMBL/GenBank/DDBJ whole genome shotgun (WGS) entry which is preliminary data.</text>
</comment>
<evidence type="ECO:0000313" key="5">
    <source>
        <dbReference type="Proteomes" id="UP000276133"/>
    </source>
</evidence>
<feature type="repeat" description="MBT" evidence="2">
    <location>
        <begin position="511"/>
        <end position="608"/>
    </location>
</feature>
<feature type="repeat" description="MBT" evidence="2">
    <location>
        <begin position="399"/>
        <end position="504"/>
    </location>
</feature>
<organism evidence="4 5">
    <name type="scientific">Brachionus plicatilis</name>
    <name type="common">Marine rotifer</name>
    <name type="synonym">Brachionus muelleri</name>
    <dbReference type="NCBI Taxonomy" id="10195"/>
    <lineage>
        <taxon>Eukaryota</taxon>
        <taxon>Metazoa</taxon>
        <taxon>Spiralia</taxon>
        <taxon>Gnathifera</taxon>
        <taxon>Rotifera</taxon>
        <taxon>Eurotatoria</taxon>
        <taxon>Monogononta</taxon>
        <taxon>Pseudotrocha</taxon>
        <taxon>Ploima</taxon>
        <taxon>Brachionidae</taxon>
        <taxon>Brachionus</taxon>
    </lineage>
</organism>
<feature type="compositionally biased region" description="Low complexity" evidence="3">
    <location>
        <begin position="111"/>
        <end position="144"/>
    </location>
</feature>
<evidence type="ECO:0000256" key="2">
    <source>
        <dbReference type="PROSITE-ProRule" id="PRU00459"/>
    </source>
</evidence>